<name>A0A397SVF0_9GLOM</name>
<reference evidence="2 3" key="1">
    <citation type="submission" date="2018-06" db="EMBL/GenBank/DDBJ databases">
        <title>Comparative genomics reveals the genomic features of Rhizophagus irregularis, R. cerebriforme, R. diaphanum and Gigaspora rosea, and their symbiotic lifestyle signature.</title>
        <authorList>
            <person name="Morin E."/>
            <person name="San Clemente H."/>
            <person name="Chen E.C.H."/>
            <person name="De La Providencia I."/>
            <person name="Hainaut M."/>
            <person name="Kuo A."/>
            <person name="Kohler A."/>
            <person name="Murat C."/>
            <person name="Tang N."/>
            <person name="Roy S."/>
            <person name="Loubradou J."/>
            <person name="Henrissat B."/>
            <person name="Grigoriev I.V."/>
            <person name="Corradi N."/>
            <person name="Roux C."/>
            <person name="Martin F.M."/>
        </authorList>
    </citation>
    <scope>NUCLEOTIDE SEQUENCE [LARGE SCALE GENOMIC DNA]</scope>
    <source>
        <strain evidence="2 3">DAOM 227022</strain>
    </source>
</reference>
<sequence length="134" mass="15981">MSKKISQQELEAKIEEARKEQEEKDKKQLEDLRNEIADDFKEIKDKIAELEAKQESNKKLYQVVMSFAQNLVQYESVITSKYEEESSFILRMEYPVQRVMEVIVELLKEVDVEKEPATKKQQVQGYFEKENHVY</sequence>
<feature type="coiled-coil region" evidence="1">
    <location>
        <begin position="3"/>
        <end position="60"/>
    </location>
</feature>
<dbReference type="Proteomes" id="UP000265703">
    <property type="component" value="Unassembled WGS sequence"/>
</dbReference>
<organism evidence="2 3">
    <name type="scientific">Glomus cerebriforme</name>
    <dbReference type="NCBI Taxonomy" id="658196"/>
    <lineage>
        <taxon>Eukaryota</taxon>
        <taxon>Fungi</taxon>
        <taxon>Fungi incertae sedis</taxon>
        <taxon>Mucoromycota</taxon>
        <taxon>Glomeromycotina</taxon>
        <taxon>Glomeromycetes</taxon>
        <taxon>Glomerales</taxon>
        <taxon>Glomeraceae</taxon>
        <taxon>Glomus</taxon>
    </lineage>
</organism>
<evidence type="ECO:0000313" key="2">
    <source>
        <dbReference type="EMBL" id="RIA90180.1"/>
    </source>
</evidence>
<comment type="caution">
    <text evidence="2">The sequence shown here is derived from an EMBL/GenBank/DDBJ whole genome shotgun (WGS) entry which is preliminary data.</text>
</comment>
<keyword evidence="1" id="KW-0175">Coiled coil</keyword>
<evidence type="ECO:0008006" key="4">
    <source>
        <dbReference type="Google" id="ProtNLM"/>
    </source>
</evidence>
<evidence type="ECO:0000313" key="3">
    <source>
        <dbReference type="Proteomes" id="UP000265703"/>
    </source>
</evidence>
<keyword evidence="3" id="KW-1185">Reference proteome</keyword>
<gene>
    <name evidence="2" type="ORF">C1645_823677</name>
</gene>
<evidence type="ECO:0000256" key="1">
    <source>
        <dbReference type="SAM" id="Coils"/>
    </source>
</evidence>
<protein>
    <recommendedName>
        <fullName evidence="4">Nucleotide exchange factor GrpE</fullName>
    </recommendedName>
</protein>
<dbReference type="AlphaFoldDB" id="A0A397SVF0"/>
<accession>A0A397SVF0</accession>
<proteinExistence type="predicted"/>
<dbReference type="EMBL" id="QKYT01000188">
    <property type="protein sequence ID" value="RIA90180.1"/>
    <property type="molecule type" value="Genomic_DNA"/>
</dbReference>